<dbReference type="EMBL" id="RBKT01000001">
    <property type="protein sequence ID" value="RKR92796.1"/>
    <property type="molecule type" value="Genomic_DNA"/>
</dbReference>
<dbReference type="OrthoDB" id="4744257at2"/>
<name>A0A495JUW3_9ACTN</name>
<keyword evidence="3" id="KW-1185">Reference proteome</keyword>
<gene>
    <name evidence="2" type="ORF">BDK92_7278</name>
</gene>
<evidence type="ECO:0008006" key="4">
    <source>
        <dbReference type="Google" id="ProtNLM"/>
    </source>
</evidence>
<accession>A0A495JUW3</accession>
<dbReference type="Proteomes" id="UP000277671">
    <property type="component" value="Unassembled WGS sequence"/>
</dbReference>
<protein>
    <recommendedName>
        <fullName evidence="4">Helix-turn-helix protein</fullName>
    </recommendedName>
</protein>
<evidence type="ECO:0000313" key="3">
    <source>
        <dbReference type="Proteomes" id="UP000277671"/>
    </source>
</evidence>
<sequence length="139" mass="15848">MNAFDRLINPAWPNPTDGPAQRARAIARMYRTHLRAQNTRLCDQADEVAAEFGETWMLEREQLVEPEQEVTTAEAAELVHVQPHTIRQWATAKHPEDQSKTLLPRFGRRGKETLYLAGAVLEAALAVRRAQQKRTQSLH</sequence>
<feature type="region of interest" description="Disordered" evidence="1">
    <location>
        <begin position="1"/>
        <end position="20"/>
    </location>
</feature>
<reference evidence="2 3" key="1">
    <citation type="submission" date="2018-10" db="EMBL/GenBank/DDBJ databases">
        <title>Sequencing the genomes of 1000 actinobacteria strains.</title>
        <authorList>
            <person name="Klenk H.-P."/>
        </authorList>
    </citation>
    <scope>NUCLEOTIDE SEQUENCE [LARGE SCALE GENOMIC DNA]</scope>
    <source>
        <strain evidence="2 3">DSM 45175</strain>
    </source>
</reference>
<proteinExistence type="predicted"/>
<organism evidence="2 3">
    <name type="scientific">Micromonospora pisi</name>
    <dbReference type="NCBI Taxonomy" id="589240"/>
    <lineage>
        <taxon>Bacteria</taxon>
        <taxon>Bacillati</taxon>
        <taxon>Actinomycetota</taxon>
        <taxon>Actinomycetes</taxon>
        <taxon>Micromonosporales</taxon>
        <taxon>Micromonosporaceae</taxon>
        <taxon>Micromonospora</taxon>
    </lineage>
</organism>
<evidence type="ECO:0000313" key="2">
    <source>
        <dbReference type="EMBL" id="RKR92796.1"/>
    </source>
</evidence>
<dbReference type="AlphaFoldDB" id="A0A495JUW3"/>
<comment type="caution">
    <text evidence="2">The sequence shown here is derived from an EMBL/GenBank/DDBJ whole genome shotgun (WGS) entry which is preliminary data.</text>
</comment>
<evidence type="ECO:0000256" key="1">
    <source>
        <dbReference type="SAM" id="MobiDB-lite"/>
    </source>
</evidence>
<dbReference type="RefSeq" id="WP_121160744.1">
    <property type="nucleotide sequence ID" value="NZ_RBKT01000001.1"/>
</dbReference>